<evidence type="ECO:0000256" key="15">
    <source>
        <dbReference type="SAM" id="MobiDB-lite"/>
    </source>
</evidence>
<dbReference type="PANTHER" id="PTHR32552:SF81">
    <property type="entry name" value="TONB-DEPENDENT OUTER MEMBRANE RECEPTOR"/>
    <property type="match status" value="1"/>
</dbReference>
<evidence type="ECO:0000313" key="18">
    <source>
        <dbReference type="Proteomes" id="UP000447355"/>
    </source>
</evidence>
<comment type="similarity">
    <text evidence="12 14">Belongs to the TonB-dependent receptor family.</text>
</comment>
<evidence type="ECO:0000256" key="9">
    <source>
        <dbReference type="ARBA" id="ARBA00023077"/>
    </source>
</evidence>
<keyword evidence="2 12" id="KW-0813">Transport</keyword>
<organism evidence="17 18">
    <name type="scientific">Duganella vulcania</name>
    <dbReference type="NCBI Taxonomy" id="2692166"/>
    <lineage>
        <taxon>Bacteria</taxon>
        <taxon>Pseudomonadati</taxon>
        <taxon>Pseudomonadota</taxon>
        <taxon>Betaproteobacteria</taxon>
        <taxon>Burkholderiales</taxon>
        <taxon>Oxalobacteraceae</taxon>
        <taxon>Telluria group</taxon>
        <taxon>Duganella</taxon>
    </lineage>
</organism>
<dbReference type="SMART" id="SM00965">
    <property type="entry name" value="STN"/>
    <property type="match status" value="1"/>
</dbReference>
<dbReference type="InterPro" id="IPR039426">
    <property type="entry name" value="TonB-dep_rcpt-like"/>
</dbReference>
<sequence length="738" mass="79369">MQLLYREDDVRQRKTAGVQGTLSADAALDKLLAESGLAVRRDGANAVLIFRATSAAPAADTADTQLATVTVTAQKRAQSAQDVPIAMSAFSAKALDAHQVQDLQGVARLTPGLLVSSFSQSNPTIAIRGISNTFSQIGVNKPVGVFVDDVFIPRNTAASFELFDLDSLAVLKGPQGTLFGRNVTGGAIVINTRQPSTAGREAEARITAGNYGERQVQGLINVPLSETAAVQVSTSLHQRDGTGHDRLTGREQDDIDSQNFRAQMLMRLSPVVSATLSADYSDDRNGGRTLSSDTLGDDGNVRTSELGVDQHYARVIAGASARLVWKLPAGEITSITAYRKSQSGEDYSGVGANYAFLSSGSQSVTSDDDQLRTFSQELRYASPKWEGGDFVTGLYYSNEDGDRQLGTRGLTARTGALASSTLARQHVESRSYAVFADGTVHLPAAWDLTLGARYTRDRKTASLERGDLLRASNSFRVDGLSQTWSEVTPRVVLGWKPRAGLLAYASATRGFTSGGYNADASSVAAFRTAFAPETVTNFELGWKSQWLNNRLRANLALFQMNYRDKQELVNNTQTGILAIFNAGKATVKGGELELAYKAANWLDLSAGYGRLNGRYDSFVVGTVNNTGNPLSNSPSKQYSLAANFSVPLSSGYLVGAASYAWKDSYNTGAANDPNLQLPSYGLSNLSVGWEPLQRSWRLLGWVHNATDTNYLLTRSTQVVRARYAGAPRTAGVTLSMRF</sequence>
<name>A0A845GS70_9BURK</name>
<evidence type="ECO:0000256" key="13">
    <source>
        <dbReference type="PROSITE-ProRule" id="PRU10144"/>
    </source>
</evidence>
<dbReference type="EMBL" id="WWCX01000038">
    <property type="protein sequence ID" value="MYM96058.1"/>
    <property type="molecule type" value="Genomic_DNA"/>
</dbReference>
<evidence type="ECO:0000256" key="1">
    <source>
        <dbReference type="ARBA" id="ARBA00004571"/>
    </source>
</evidence>
<keyword evidence="11 12" id="KW-0998">Cell outer membrane</keyword>
<evidence type="ECO:0000256" key="5">
    <source>
        <dbReference type="ARBA" id="ARBA00022692"/>
    </source>
</evidence>
<evidence type="ECO:0000256" key="6">
    <source>
        <dbReference type="ARBA" id="ARBA00022729"/>
    </source>
</evidence>
<evidence type="ECO:0000259" key="16">
    <source>
        <dbReference type="SMART" id="SM00965"/>
    </source>
</evidence>
<keyword evidence="6" id="KW-0732">Signal</keyword>
<dbReference type="PROSITE" id="PS01156">
    <property type="entry name" value="TONB_DEPENDENT_REC_2"/>
    <property type="match status" value="1"/>
</dbReference>
<dbReference type="Pfam" id="PF00593">
    <property type="entry name" value="TonB_dep_Rec_b-barrel"/>
    <property type="match status" value="1"/>
</dbReference>
<feature type="region of interest" description="Disordered" evidence="15">
    <location>
        <begin position="278"/>
        <end position="302"/>
    </location>
</feature>
<dbReference type="Pfam" id="PF07660">
    <property type="entry name" value="STN"/>
    <property type="match status" value="1"/>
</dbReference>
<keyword evidence="17" id="KW-0675">Receptor</keyword>
<dbReference type="SUPFAM" id="SSF56935">
    <property type="entry name" value="Porins"/>
    <property type="match status" value="1"/>
</dbReference>
<feature type="domain" description="Secretin/TonB short N-terminal" evidence="16">
    <location>
        <begin position="1"/>
        <end position="52"/>
    </location>
</feature>
<evidence type="ECO:0000256" key="7">
    <source>
        <dbReference type="ARBA" id="ARBA00023004"/>
    </source>
</evidence>
<keyword evidence="9 14" id="KW-0798">TonB box</keyword>
<feature type="short sequence motif" description="TonB C-terminal box" evidence="13">
    <location>
        <begin position="721"/>
        <end position="738"/>
    </location>
</feature>
<keyword evidence="5 12" id="KW-0812">Transmembrane</keyword>
<evidence type="ECO:0000256" key="11">
    <source>
        <dbReference type="ARBA" id="ARBA00023237"/>
    </source>
</evidence>
<protein>
    <submittedName>
        <fullName evidence="17">TonB-dependent receptor</fullName>
    </submittedName>
</protein>
<evidence type="ECO:0000256" key="10">
    <source>
        <dbReference type="ARBA" id="ARBA00023136"/>
    </source>
</evidence>
<keyword evidence="8" id="KW-0406">Ion transport</keyword>
<gene>
    <name evidence="17" type="ORF">GTP90_19535</name>
</gene>
<dbReference type="AlphaFoldDB" id="A0A845GS70"/>
<evidence type="ECO:0000256" key="4">
    <source>
        <dbReference type="ARBA" id="ARBA00022496"/>
    </source>
</evidence>
<keyword evidence="10 12" id="KW-0472">Membrane</keyword>
<dbReference type="Gene3D" id="3.55.50.30">
    <property type="match status" value="1"/>
</dbReference>
<evidence type="ECO:0000256" key="2">
    <source>
        <dbReference type="ARBA" id="ARBA00022448"/>
    </source>
</evidence>
<keyword evidence="3 12" id="KW-1134">Transmembrane beta strand</keyword>
<comment type="caution">
    <text evidence="17">The sequence shown here is derived from an EMBL/GenBank/DDBJ whole genome shotgun (WGS) entry which is preliminary data.</text>
</comment>
<dbReference type="InterPro" id="IPR012910">
    <property type="entry name" value="Plug_dom"/>
</dbReference>
<dbReference type="Gene3D" id="2.40.170.20">
    <property type="entry name" value="TonB-dependent receptor, beta-barrel domain"/>
    <property type="match status" value="1"/>
</dbReference>
<dbReference type="InterPro" id="IPR036942">
    <property type="entry name" value="Beta-barrel_TonB_sf"/>
</dbReference>
<keyword evidence="7" id="KW-0408">Iron</keyword>
<dbReference type="GO" id="GO:0009279">
    <property type="term" value="C:cell outer membrane"/>
    <property type="evidence" value="ECO:0007669"/>
    <property type="project" value="UniProtKB-SubCell"/>
</dbReference>
<reference evidence="17" key="1">
    <citation type="submission" date="2019-12" db="EMBL/GenBank/DDBJ databases">
        <title>Novel species isolated from a subtropical stream in China.</title>
        <authorList>
            <person name="Lu H."/>
        </authorList>
    </citation>
    <scope>NUCLEOTIDE SEQUENCE [LARGE SCALE GENOMIC DNA]</scope>
    <source>
        <strain evidence="17">FT81W</strain>
    </source>
</reference>
<dbReference type="Pfam" id="PF07715">
    <property type="entry name" value="Plug"/>
    <property type="match status" value="1"/>
</dbReference>
<dbReference type="InterPro" id="IPR000531">
    <property type="entry name" value="Beta-barrel_TonB"/>
</dbReference>
<proteinExistence type="inferred from homology"/>
<evidence type="ECO:0000256" key="12">
    <source>
        <dbReference type="PROSITE-ProRule" id="PRU01360"/>
    </source>
</evidence>
<dbReference type="Proteomes" id="UP000447355">
    <property type="component" value="Unassembled WGS sequence"/>
</dbReference>
<evidence type="ECO:0000313" key="17">
    <source>
        <dbReference type="EMBL" id="MYM96058.1"/>
    </source>
</evidence>
<dbReference type="InterPro" id="IPR011662">
    <property type="entry name" value="Secretin/TonB_short_N"/>
</dbReference>
<dbReference type="PANTHER" id="PTHR32552">
    <property type="entry name" value="FERRICHROME IRON RECEPTOR-RELATED"/>
    <property type="match status" value="1"/>
</dbReference>
<accession>A0A845GS70</accession>
<evidence type="ECO:0000256" key="8">
    <source>
        <dbReference type="ARBA" id="ARBA00023065"/>
    </source>
</evidence>
<dbReference type="InterPro" id="IPR010917">
    <property type="entry name" value="TonB_rcpt_CS"/>
</dbReference>
<comment type="subcellular location">
    <subcellularLocation>
        <location evidence="1 12">Cell outer membrane</location>
        <topology evidence="1 12">Multi-pass membrane protein</topology>
    </subcellularLocation>
</comment>
<evidence type="ECO:0000256" key="14">
    <source>
        <dbReference type="RuleBase" id="RU003357"/>
    </source>
</evidence>
<evidence type="ECO:0000256" key="3">
    <source>
        <dbReference type="ARBA" id="ARBA00022452"/>
    </source>
</evidence>
<dbReference type="PROSITE" id="PS52016">
    <property type="entry name" value="TONB_DEPENDENT_REC_3"/>
    <property type="match status" value="1"/>
</dbReference>
<keyword evidence="4" id="KW-0410">Iron transport</keyword>
<dbReference type="GO" id="GO:0006826">
    <property type="term" value="P:iron ion transport"/>
    <property type="evidence" value="ECO:0007669"/>
    <property type="project" value="UniProtKB-KW"/>
</dbReference>